<dbReference type="AlphaFoldDB" id="A0A6J6F9D3"/>
<protein>
    <submittedName>
        <fullName evidence="1">Unannotated protein</fullName>
    </submittedName>
</protein>
<proteinExistence type="predicted"/>
<accession>A0A6J6F9D3</accession>
<evidence type="ECO:0000313" key="1">
    <source>
        <dbReference type="EMBL" id="CAB4585266.1"/>
    </source>
</evidence>
<sequence>MPFKFLIAGERWLIFRRNRVEVIRRRNHWNAKVQFLRSLQERQHDIATAIRTLRLDHLIEGLTPLGRFLRVGIYIRKGVRVLVVHSHVQVFQSVVARKCGELRI</sequence>
<reference evidence="1" key="1">
    <citation type="submission" date="2020-05" db="EMBL/GenBank/DDBJ databases">
        <authorList>
            <person name="Chiriac C."/>
            <person name="Salcher M."/>
            <person name="Ghai R."/>
            <person name="Kavagutti S V."/>
        </authorList>
    </citation>
    <scope>NUCLEOTIDE SEQUENCE</scope>
</reference>
<organism evidence="1">
    <name type="scientific">freshwater metagenome</name>
    <dbReference type="NCBI Taxonomy" id="449393"/>
    <lineage>
        <taxon>unclassified sequences</taxon>
        <taxon>metagenomes</taxon>
        <taxon>ecological metagenomes</taxon>
    </lineage>
</organism>
<gene>
    <name evidence="1" type="ORF">UFOPK1788_00174</name>
</gene>
<dbReference type="EMBL" id="CAEZUE010000010">
    <property type="protein sequence ID" value="CAB4585266.1"/>
    <property type="molecule type" value="Genomic_DNA"/>
</dbReference>
<name>A0A6J6F9D3_9ZZZZ</name>